<evidence type="ECO:0000256" key="5">
    <source>
        <dbReference type="ARBA" id="ARBA00022605"/>
    </source>
</evidence>
<dbReference type="UniPathway" id="UPA00031">
    <property type="reaction ID" value="UER00007"/>
</dbReference>
<dbReference type="RefSeq" id="WP_070116481.1">
    <property type="nucleotide sequence ID" value="NZ_CAXATG010000001.1"/>
</dbReference>
<comment type="catalytic activity">
    <reaction evidence="1 10">
        <text>1-(5-phospho-beta-D-ribosyl)-ATP + H2O = 1-(5-phospho-beta-D-ribosyl)-5'-AMP + diphosphate + H(+)</text>
        <dbReference type="Rhea" id="RHEA:22828"/>
        <dbReference type="ChEBI" id="CHEBI:15377"/>
        <dbReference type="ChEBI" id="CHEBI:15378"/>
        <dbReference type="ChEBI" id="CHEBI:33019"/>
        <dbReference type="ChEBI" id="CHEBI:59457"/>
        <dbReference type="ChEBI" id="CHEBI:73183"/>
        <dbReference type="EC" id="3.6.1.31"/>
    </reaction>
</comment>
<dbReference type="Gene3D" id="1.10.287.1080">
    <property type="entry name" value="MazG-like"/>
    <property type="match status" value="1"/>
</dbReference>
<dbReference type="GO" id="GO:0004636">
    <property type="term" value="F:phosphoribosyl-ATP diphosphatase activity"/>
    <property type="evidence" value="ECO:0007669"/>
    <property type="project" value="UniProtKB-UniRule"/>
</dbReference>
<dbReference type="HAMAP" id="MF_01020">
    <property type="entry name" value="HisE"/>
    <property type="match status" value="1"/>
</dbReference>
<dbReference type="Proteomes" id="UP000175669">
    <property type="component" value="Unassembled WGS sequence"/>
</dbReference>
<keyword evidence="12" id="KW-1185">Reference proteome</keyword>
<evidence type="ECO:0000256" key="6">
    <source>
        <dbReference type="ARBA" id="ARBA00022741"/>
    </source>
</evidence>
<dbReference type="GO" id="GO:0000105">
    <property type="term" value="P:L-histidine biosynthetic process"/>
    <property type="evidence" value="ECO:0007669"/>
    <property type="project" value="UniProtKB-UniRule"/>
</dbReference>
<dbReference type="SUPFAM" id="SSF101386">
    <property type="entry name" value="all-alpha NTP pyrophosphatases"/>
    <property type="match status" value="1"/>
</dbReference>
<gene>
    <name evidence="10" type="primary">hisE</name>
    <name evidence="11" type="ORF">PHACT_06730</name>
</gene>
<comment type="caution">
    <text evidence="11">The sequence shown here is derived from an EMBL/GenBank/DDBJ whole genome shotgun (WGS) entry which is preliminary data.</text>
</comment>
<proteinExistence type="inferred from homology"/>
<organism evidence="11 12">
    <name type="scientific">Pseudohongiella acticola</name>
    <dbReference type="NCBI Taxonomy" id="1524254"/>
    <lineage>
        <taxon>Bacteria</taxon>
        <taxon>Pseudomonadati</taxon>
        <taxon>Pseudomonadota</taxon>
        <taxon>Gammaproteobacteria</taxon>
        <taxon>Pseudomonadales</taxon>
        <taxon>Pseudohongiellaceae</taxon>
        <taxon>Pseudohongiella</taxon>
    </lineage>
</organism>
<keyword evidence="4 10" id="KW-0963">Cytoplasm</keyword>
<dbReference type="PANTHER" id="PTHR42945">
    <property type="entry name" value="HISTIDINE BIOSYNTHESIS BIFUNCTIONAL PROTEIN"/>
    <property type="match status" value="1"/>
</dbReference>
<evidence type="ECO:0000256" key="9">
    <source>
        <dbReference type="ARBA" id="ARBA00023102"/>
    </source>
</evidence>
<evidence type="ECO:0000256" key="4">
    <source>
        <dbReference type="ARBA" id="ARBA00022490"/>
    </source>
</evidence>
<keyword evidence="6 10" id="KW-0547">Nucleotide-binding</keyword>
<dbReference type="NCBIfam" id="NF001611">
    <property type="entry name" value="PRK00400.1-3"/>
    <property type="match status" value="1"/>
</dbReference>
<sequence length="125" mass="13251">MITTKNTSEGTPTNTSGADVLAQLATVLAERKQASADASYVASLHQKGLNKILEKVGEEAVETILAARDAEAGGDAAALISETADLWFHSMVMLSHLNLSHEQVLEELAKRFNMSGLVEKASRAG</sequence>
<evidence type="ECO:0000256" key="8">
    <source>
        <dbReference type="ARBA" id="ARBA00022840"/>
    </source>
</evidence>
<dbReference type="STRING" id="1524254.PHACT_06730"/>
<dbReference type="AlphaFoldDB" id="A0A1E8CKN8"/>
<dbReference type="GO" id="GO:0005737">
    <property type="term" value="C:cytoplasm"/>
    <property type="evidence" value="ECO:0007669"/>
    <property type="project" value="UniProtKB-SubCell"/>
</dbReference>
<keyword evidence="9 10" id="KW-0368">Histidine biosynthesis</keyword>
<evidence type="ECO:0000256" key="2">
    <source>
        <dbReference type="ARBA" id="ARBA00004496"/>
    </source>
</evidence>
<evidence type="ECO:0000313" key="11">
    <source>
        <dbReference type="EMBL" id="OFE12872.1"/>
    </source>
</evidence>
<dbReference type="OrthoDB" id="9814738at2"/>
<evidence type="ECO:0000313" key="12">
    <source>
        <dbReference type="Proteomes" id="UP000175669"/>
    </source>
</evidence>
<dbReference type="GO" id="GO:0005524">
    <property type="term" value="F:ATP binding"/>
    <property type="evidence" value="ECO:0007669"/>
    <property type="project" value="UniProtKB-KW"/>
</dbReference>
<comment type="similarity">
    <text evidence="10">Belongs to the PRA-PH family.</text>
</comment>
<evidence type="ECO:0000256" key="3">
    <source>
        <dbReference type="ARBA" id="ARBA00005204"/>
    </source>
</evidence>
<dbReference type="InterPro" id="IPR008179">
    <property type="entry name" value="HisE"/>
</dbReference>
<keyword evidence="8 10" id="KW-0067">ATP-binding</keyword>
<dbReference type="InterPro" id="IPR021130">
    <property type="entry name" value="PRib-ATP_PPHydrolase-like"/>
</dbReference>
<protein>
    <recommendedName>
        <fullName evidence="10">Phosphoribosyl-ATP pyrophosphatase</fullName>
        <shortName evidence="10">PRA-PH</shortName>
        <ecNumber evidence="10">3.6.1.31</ecNumber>
    </recommendedName>
</protein>
<name>A0A1E8CKN8_9GAMM</name>
<dbReference type="EC" id="3.6.1.31" evidence="10"/>
<dbReference type="Pfam" id="PF01503">
    <property type="entry name" value="PRA-PH"/>
    <property type="match status" value="1"/>
</dbReference>
<comment type="subcellular location">
    <subcellularLocation>
        <location evidence="2 10">Cytoplasm</location>
    </subcellularLocation>
</comment>
<reference evidence="12" key="1">
    <citation type="submission" date="2016-07" db="EMBL/GenBank/DDBJ databases">
        <authorList>
            <person name="Florea S."/>
            <person name="Webb J.S."/>
            <person name="Jaromczyk J."/>
            <person name="Schardl C.L."/>
        </authorList>
    </citation>
    <scope>NUCLEOTIDE SEQUENCE [LARGE SCALE GENOMIC DNA]</scope>
    <source>
        <strain evidence="12">KCTC 42131</strain>
    </source>
</reference>
<keyword evidence="5 10" id="KW-0028">Amino-acid biosynthesis</keyword>
<accession>A0A1E8CKN8</accession>
<dbReference type="NCBIfam" id="TIGR03188">
    <property type="entry name" value="histidine_hisI"/>
    <property type="match status" value="1"/>
</dbReference>
<dbReference type="CDD" id="cd11534">
    <property type="entry name" value="NTP-PPase_HisIE_like"/>
    <property type="match status" value="1"/>
</dbReference>
<dbReference type="PANTHER" id="PTHR42945:SF9">
    <property type="entry name" value="HISTIDINE BIOSYNTHESIS BIFUNCTIONAL PROTEIN HISIE"/>
    <property type="match status" value="1"/>
</dbReference>
<comment type="pathway">
    <text evidence="3 10">Amino-acid biosynthesis; L-histidine biosynthesis; L-histidine from 5-phospho-alpha-D-ribose 1-diphosphate: step 2/9.</text>
</comment>
<evidence type="ECO:0000256" key="1">
    <source>
        <dbReference type="ARBA" id="ARBA00001460"/>
    </source>
</evidence>
<evidence type="ECO:0000256" key="10">
    <source>
        <dbReference type="HAMAP-Rule" id="MF_01020"/>
    </source>
</evidence>
<keyword evidence="7 10" id="KW-0378">Hydrolase</keyword>
<evidence type="ECO:0000256" key="7">
    <source>
        <dbReference type="ARBA" id="ARBA00022801"/>
    </source>
</evidence>
<dbReference type="EMBL" id="MASR01000001">
    <property type="protein sequence ID" value="OFE12872.1"/>
    <property type="molecule type" value="Genomic_DNA"/>
</dbReference>